<dbReference type="AlphaFoldDB" id="A0A0L0F8I7"/>
<dbReference type="EMBL" id="KQ246404">
    <property type="protein sequence ID" value="KNC72861.1"/>
    <property type="molecule type" value="Genomic_DNA"/>
</dbReference>
<name>A0A0L0F8I7_9EUKA</name>
<reference evidence="1 2" key="1">
    <citation type="submission" date="2011-02" db="EMBL/GenBank/DDBJ databases">
        <title>The Genome Sequence of Sphaeroforma arctica JP610.</title>
        <authorList>
            <consortium name="The Broad Institute Genome Sequencing Platform"/>
            <person name="Russ C."/>
            <person name="Cuomo C."/>
            <person name="Young S.K."/>
            <person name="Zeng Q."/>
            <person name="Gargeya S."/>
            <person name="Alvarado L."/>
            <person name="Berlin A."/>
            <person name="Chapman S.B."/>
            <person name="Chen Z."/>
            <person name="Freedman E."/>
            <person name="Gellesch M."/>
            <person name="Goldberg J."/>
            <person name="Griggs A."/>
            <person name="Gujja S."/>
            <person name="Heilman E."/>
            <person name="Heiman D."/>
            <person name="Howarth C."/>
            <person name="Mehta T."/>
            <person name="Neiman D."/>
            <person name="Pearson M."/>
            <person name="Roberts A."/>
            <person name="Saif S."/>
            <person name="Shea T."/>
            <person name="Shenoy N."/>
            <person name="Sisk P."/>
            <person name="Stolte C."/>
            <person name="Sykes S."/>
            <person name="White J."/>
            <person name="Yandava C."/>
            <person name="Burger G."/>
            <person name="Gray M.W."/>
            <person name="Holland P.W.H."/>
            <person name="King N."/>
            <person name="Lang F.B.F."/>
            <person name="Roger A.J."/>
            <person name="Ruiz-Trillo I."/>
            <person name="Haas B."/>
            <person name="Nusbaum C."/>
            <person name="Birren B."/>
        </authorList>
    </citation>
    <scope>NUCLEOTIDE SEQUENCE [LARGE SCALE GENOMIC DNA]</scope>
    <source>
        <strain evidence="1 2">JP610</strain>
    </source>
</reference>
<gene>
    <name evidence="1" type="ORF">SARC_14580</name>
</gene>
<feature type="non-terminal residue" evidence="1">
    <location>
        <position position="60"/>
    </location>
</feature>
<evidence type="ECO:0000313" key="2">
    <source>
        <dbReference type="Proteomes" id="UP000054560"/>
    </source>
</evidence>
<dbReference type="RefSeq" id="XP_014146763.1">
    <property type="nucleotide sequence ID" value="XM_014291288.1"/>
</dbReference>
<accession>A0A0L0F8I7</accession>
<evidence type="ECO:0000313" key="1">
    <source>
        <dbReference type="EMBL" id="KNC72861.1"/>
    </source>
</evidence>
<dbReference type="GeneID" id="25915084"/>
<organism evidence="1 2">
    <name type="scientific">Sphaeroforma arctica JP610</name>
    <dbReference type="NCBI Taxonomy" id="667725"/>
    <lineage>
        <taxon>Eukaryota</taxon>
        <taxon>Ichthyosporea</taxon>
        <taxon>Ichthyophonida</taxon>
        <taxon>Sphaeroforma</taxon>
    </lineage>
</organism>
<proteinExistence type="predicted"/>
<sequence>MSGEAKNMYNEYPEYNLTDLRTPVLSGLPLRLMVSAVNSLGPLAKKILEDSNGFCLRDLV</sequence>
<keyword evidence="2" id="KW-1185">Reference proteome</keyword>
<protein>
    <submittedName>
        <fullName evidence="1">Uncharacterized protein</fullName>
    </submittedName>
</protein>
<dbReference type="Proteomes" id="UP000054560">
    <property type="component" value="Unassembled WGS sequence"/>
</dbReference>